<reference evidence="3" key="1">
    <citation type="submission" date="2022-01" db="EMBL/GenBank/DDBJ databases">
        <authorList>
            <person name="Jo J.-H."/>
            <person name="Im W.-T."/>
        </authorList>
    </citation>
    <scope>NUCLEOTIDE SEQUENCE</scope>
    <source>
        <strain evidence="3">NA20</strain>
    </source>
</reference>
<evidence type="ECO:0000259" key="2">
    <source>
        <dbReference type="SMART" id="SM00014"/>
    </source>
</evidence>
<proteinExistence type="predicted"/>
<accession>A0ABS9KZI6</accession>
<name>A0ABS9KZI6_9BACT</name>
<dbReference type="SMART" id="SM00014">
    <property type="entry name" value="acidPPc"/>
    <property type="match status" value="1"/>
</dbReference>
<dbReference type="Gene3D" id="1.20.144.10">
    <property type="entry name" value="Phosphatidic acid phosphatase type 2/haloperoxidase"/>
    <property type="match status" value="1"/>
</dbReference>
<protein>
    <submittedName>
        <fullName evidence="3">Phosphatase PAP2 family protein</fullName>
    </submittedName>
</protein>
<feature type="domain" description="Phosphatidic acid phosphatase type 2/haloperoxidase" evidence="2">
    <location>
        <begin position="68"/>
        <end position="185"/>
    </location>
</feature>
<dbReference type="InterPro" id="IPR036938">
    <property type="entry name" value="PAP2/HPO_sf"/>
</dbReference>
<dbReference type="RefSeq" id="WP_237876552.1">
    <property type="nucleotide sequence ID" value="NZ_JAKLTR010000024.1"/>
</dbReference>
<keyword evidence="1" id="KW-0472">Membrane</keyword>
<keyword evidence="1" id="KW-1133">Transmembrane helix</keyword>
<gene>
    <name evidence="3" type="ORF">LZZ85_25765</name>
</gene>
<comment type="caution">
    <text evidence="3">The sequence shown here is derived from an EMBL/GenBank/DDBJ whole genome shotgun (WGS) entry which is preliminary data.</text>
</comment>
<feature type="transmembrane region" description="Helical" evidence="1">
    <location>
        <begin position="144"/>
        <end position="164"/>
    </location>
</feature>
<dbReference type="PANTHER" id="PTHR14969">
    <property type="entry name" value="SPHINGOSINE-1-PHOSPHATE PHOSPHOHYDROLASE"/>
    <property type="match status" value="1"/>
</dbReference>
<dbReference type="PANTHER" id="PTHR14969:SF13">
    <property type="entry name" value="AT30094P"/>
    <property type="match status" value="1"/>
</dbReference>
<feature type="transmembrane region" description="Helical" evidence="1">
    <location>
        <begin position="170"/>
        <end position="188"/>
    </location>
</feature>
<dbReference type="SUPFAM" id="SSF48317">
    <property type="entry name" value="Acid phosphatase/Vanadium-dependent haloperoxidase"/>
    <property type="match status" value="1"/>
</dbReference>
<evidence type="ECO:0000313" key="3">
    <source>
        <dbReference type="EMBL" id="MCG2617735.1"/>
    </source>
</evidence>
<dbReference type="InterPro" id="IPR000326">
    <property type="entry name" value="PAP2/HPO"/>
</dbReference>
<feature type="transmembrane region" description="Helical" evidence="1">
    <location>
        <begin position="66"/>
        <end position="86"/>
    </location>
</feature>
<evidence type="ECO:0000313" key="4">
    <source>
        <dbReference type="Proteomes" id="UP001165367"/>
    </source>
</evidence>
<keyword evidence="4" id="KW-1185">Reference proteome</keyword>
<dbReference type="EMBL" id="JAKLTR010000024">
    <property type="protein sequence ID" value="MCG2617735.1"/>
    <property type="molecule type" value="Genomic_DNA"/>
</dbReference>
<feature type="transmembrane region" description="Helical" evidence="1">
    <location>
        <begin position="42"/>
        <end position="60"/>
    </location>
</feature>
<keyword evidence="1" id="KW-0812">Transmembrane</keyword>
<evidence type="ECO:0000256" key="1">
    <source>
        <dbReference type="SAM" id="Phobius"/>
    </source>
</evidence>
<sequence>MYLLATTFWEKIEKIDQWLFIQVNSHLTNPVFDQVMPFMREALHWVPLYLFLIVFALLNFKGKGAWWILFFIVTVALTDMIGNYGFKHNFQRLRPCNDPDFFMHVRLMVNHCSSGFSFTSNHAANHFGIATFFYITTRSWLKRWAIAGWVWAGIISYAQVYVGVHYPLDILGGALLGLLIGTFTGSVFNNRNGIAIFGTQPTVSS</sequence>
<dbReference type="Proteomes" id="UP001165367">
    <property type="component" value="Unassembled WGS sequence"/>
</dbReference>
<organism evidence="3 4">
    <name type="scientific">Terrimonas ginsenosidimutans</name>
    <dbReference type="NCBI Taxonomy" id="2908004"/>
    <lineage>
        <taxon>Bacteria</taxon>
        <taxon>Pseudomonadati</taxon>
        <taxon>Bacteroidota</taxon>
        <taxon>Chitinophagia</taxon>
        <taxon>Chitinophagales</taxon>
        <taxon>Chitinophagaceae</taxon>
        <taxon>Terrimonas</taxon>
    </lineage>
</organism>
<dbReference type="Pfam" id="PF01569">
    <property type="entry name" value="PAP2"/>
    <property type="match status" value="1"/>
</dbReference>